<accession>A0A392NV47</accession>
<dbReference type="AlphaFoldDB" id="A0A392NV47"/>
<dbReference type="EMBL" id="LXQA010050834">
    <property type="protein sequence ID" value="MCI02986.1"/>
    <property type="molecule type" value="Genomic_DNA"/>
</dbReference>
<feature type="non-terminal residue" evidence="1">
    <location>
        <position position="123"/>
    </location>
</feature>
<dbReference type="Proteomes" id="UP000265520">
    <property type="component" value="Unassembled WGS sequence"/>
</dbReference>
<keyword evidence="2" id="KW-1185">Reference proteome</keyword>
<protein>
    <submittedName>
        <fullName evidence="1">Uncharacterized protein</fullName>
    </submittedName>
</protein>
<reference evidence="1 2" key="1">
    <citation type="journal article" date="2018" name="Front. Plant Sci.">
        <title>Red Clover (Trifolium pratense) and Zigzag Clover (T. medium) - A Picture of Genomic Similarities and Differences.</title>
        <authorList>
            <person name="Dluhosova J."/>
            <person name="Istvanek J."/>
            <person name="Nedelnik J."/>
            <person name="Repkova J."/>
        </authorList>
    </citation>
    <scope>NUCLEOTIDE SEQUENCE [LARGE SCALE GENOMIC DNA]</scope>
    <source>
        <strain evidence="2">cv. 10/8</strain>
        <tissue evidence="1">Leaf</tissue>
    </source>
</reference>
<organism evidence="1 2">
    <name type="scientific">Trifolium medium</name>
    <dbReference type="NCBI Taxonomy" id="97028"/>
    <lineage>
        <taxon>Eukaryota</taxon>
        <taxon>Viridiplantae</taxon>
        <taxon>Streptophyta</taxon>
        <taxon>Embryophyta</taxon>
        <taxon>Tracheophyta</taxon>
        <taxon>Spermatophyta</taxon>
        <taxon>Magnoliopsida</taxon>
        <taxon>eudicotyledons</taxon>
        <taxon>Gunneridae</taxon>
        <taxon>Pentapetalae</taxon>
        <taxon>rosids</taxon>
        <taxon>fabids</taxon>
        <taxon>Fabales</taxon>
        <taxon>Fabaceae</taxon>
        <taxon>Papilionoideae</taxon>
        <taxon>50 kb inversion clade</taxon>
        <taxon>NPAAA clade</taxon>
        <taxon>Hologalegina</taxon>
        <taxon>IRL clade</taxon>
        <taxon>Trifolieae</taxon>
        <taxon>Trifolium</taxon>
    </lineage>
</organism>
<proteinExistence type="predicted"/>
<sequence length="123" mass="13925">MDRVLTIEQKDALCLFLWYAAPEYMRWYFRISYPYMKPLLPGDSPRPCEQEALLEEEAEREGPIAADLSIANNQIRQIASTLLMSGELVEGTRVKATVDEMYSVASYALFIGGGVVERLRSSL</sequence>
<name>A0A392NV47_9FABA</name>
<comment type="caution">
    <text evidence="1">The sequence shown here is derived from an EMBL/GenBank/DDBJ whole genome shotgun (WGS) entry which is preliminary data.</text>
</comment>
<evidence type="ECO:0000313" key="1">
    <source>
        <dbReference type="EMBL" id="MCI02986.1"/>
    </source>
</evidence>
<evidence type="ECO:0000313" key="2">
    <source>
        <dbReference type="Proteomes" id="UP000265520"/>
    </source>
</evidence>